<dbReference type="GO" id="GO:0005886">
    <property type="term" value="C:plasma membrane"/>
    <property type="evidence" value="ECO:0007669"/>
    <property type="project" value="UniProtKB-SubCell"/>
</dbReference>
<keyword evidence="5" id="KW-0650">Protein phosphatase inhibitor</keyword>
<organism evidence="8 9">
    <name type="scientific">Atractosteus spatula</name>
    <name type="common">Alligator gar</name>
    <name type="synonym">Lepisosteus spatula</name>
    <dbReference type="NCBI Taxonomy" id="7917"/>
    <lineage>
        <taxon>Eukaryota</taxon>
        <taxon>Metazoa</taxon>
        <taxon>Chordata</taxon>
        <taxon>Craniata</taxon>
        <taxon>Vertebrata</taxon>
        <taxon>Euteleostomi</taxon>
        <taxon>Actinopterygii</taxon>
        <taxon>Neopterygii</taxon>
        <taxon>Holostei</taxon>
        <taxon>Semionotiformes</taxon>
        <taxon>Lepisosteidae</taxon>
        <taxon>Atractosteus</taxon>
    </lineage>
</organism>
<keyword evidence="9" id="KW-1185">Reference proteome</keyword>
<evidence type="ECO:0000256" key="2">
    <source>
        <dbReference type="ARBA" id="ARBA00005472"/>
    </source>
</evidence>
<evidence type="ECO:0000256" key="4">
    <source>
        <dbReference type="ARBA" id="ARBA00022622"/>
    </source>
</evidence>
<sequence>MLSSVVQLARFAPNISHSCLCCTVCDSLVAEEDPRFWNRKGRQALEEALELKPNAGKAKNLILFLGDGMGVSTVTATRILKGQLEGKPGEETVLTMDTFPYLALSKLTYATVLCSCVQTLLHVSLLVILGGGRQYMTPNGTKDPEYSAASVRGNRRDGINLIDEWVKTKTSGNKKAVYVWNKTEFDAVNENATEYLMGLFEPKDTRYELDRNKTQDPSLTEMTEKAIKILRKNPKGFFLFVEDKGRIDHGHHDSRARYALTEAVEFDRAIERAAELTSELDTLTVVTADHSHVFTIGGKAERGNSVFGLAPSNADDNKPFTTILYGNGPGYIMENGTRPAPNITNIQDKAYRQQSAVLLDSETHGAEDVAIFAKGPMAHLFHGVQEQSYIAHVMAFAACIEPYEACSIENPPNGSGAPKTSLLVLGLLPMAYVLSSKKRHPTANAPPGADVPQPRWLLAVLGGGLAVFRRRRVAIAMRDARTSSRDGTGKGRLPPPHKWYFSGLFSERRSRDVYALRLRAPVNKAADTHLGAEDPRSQASGMAAPRPIKGILKNKHSGAGAQTGRGVPVVEIPERAAPAPFDEDQQKKSQKWDEMNILATYHPADKDYGLIKIDEPSTPFHRMVGDEDDEGALSDSESNTGLTADTLAMKLAAAEGDEPKIFQRDEEEETSEEEEEELTPEEQAKRQQFEMMRKMHYNEGLNIKLARQLIANELDEEEDEDEEMKEDTETEDISVDPPEHGKLLFYETCRLKMLNSFIQALSV</sequence>
<dbReference type="GO" id="GO:0098552">
    <property type="term" value="C:side of membrane"/>
    <property type="evidence" value="ECO:0007669"/>
    <property type="project" value="UniProtKB-KW"/>
</dbReference>
<dbReference type="InterPro" id="IPR007062">
    <property type="entry name" value="PPI-2"/>
</dbReference>
<feature type="compositionally biased region" description="Acidic residues" evidence="7">
    <location>
        <begin position="665"/>
        <end position="680"/>
    </location>
</feature>
<feature type="binding site" evidence="6">
    <location>
        <position position="290"/>
    </location>
    <ligand>
        <name>Zn(2+)</name>
        <dbReference type="ChEBI" id="CHEBI:29105"/>
        <label>2</label>
    </ligand>
</feature>
<keyword evidence="6" id="KW-0479">Metal-binding</keyword>
<dbReference type="Pfam" id="PF04979">
    <property type="entry name" value="IPP-2"/>
    <property type="match status" value="1"/>
</dbReference>
<feature type="non-terminal residue" evidence="8">
    <location>
        <position position="763"/>
    </location>
</feature>
<dbReference type="GO" id="GO:0046872">
    <property type="term" value="F:metal ion binding"/>
    <property type="evidence" value="ECO:0007669"/>
    <property type="project" value="UniProtKB-KW"/>
</dbReference>
<feature type="region of interest" description="Disordered" evidence="7">
    <location>
        <begin position="619"/>
        <end position="640"/>
    </location>
</feature>
<keyword evidence="6" id="KW-0460">Magnesium</keyword>
<dbReference type="Gene3D" id="3.40.720.10">
    <property type="entry name" value="Alkaline Phosphatase, subunit A"/>
    <property type="match status" value="2"/>
</dbReference>
<keyword evidence="4" id="KW-0336">GPI-anchor</keyword>
<dbReference type="Proteomes" id="UP000736164">
    <property type="component" value="Unassembled WGS sequence"/>
</dbReference>
<dbReference type="CDD" id="cd16012">
    <property type="entry name" value="ALP"/>
    <property type="match status" value="1"/>
</dbReference>
<evidence type="ECO:0000256" key="3">
    <source>
        <dbReference type="ARBA" id="ARBA00012647"/>
    </source>
</evidence>
<comment type="cofactor">
    <cofactor evidence="6">
        <name>Zn(2+)</name>
        <dbReference type="ChEBI" id="CHEBI:29105"/>
    </cofactor>
    <text evidence="6">Binds 2 Zn(2+) ions.</text>
</comment>
<feature type="binding site" evidence="6">
    <location>
        <position position="364"/>
    </location>
    <ligand>
        <name>Zn(2+)</name>
        <dbReference type="ChEBI" id="CHEBI:29105"/>
        <label>2</label>
    </ligand>
</feature>
<dbReference type="SUPFAM" id="SSF53649">
    <property type="entry name" value="Alkaline phosphatase-like"/>
    <property type="match status" value="1"/>
</dbReference>
<gene>
    <name evidence="8" type="primary">Alpi_1</name>
    <name evidence="8" type="ORF">GTO95_0018170</name>
</gene>
<feature type="binding site" evidence="6">
    <location>
        <position position="252"/>
    </location>
    <ligand>
        <name>Zn(2+)</name>
        <dbReference type="ChEBI" id="CHEBI:29105"/>
        <label>2</label>
    </ligand>
</feature>
<comment type="caution">
    <text evidence="8">The sequence shown here is derived from an EMBL/GenBank/DDBJ whole genome shotgun (WGS) entry which is preliminary data.</text>
</comment>
<evidence type="ECO:0000256" key="1">
    <source>
        <dbReference type="ARBA" id="ARBA00004609"/>
    </source>
</evidence>
<keyword evidence="4" id="KW-0325">Glycoprotein</keyword>
<feature type="compositionally biased region" description="Acidic residues" evidence="7">
    <location>
        <begin position="715"/>
        <end position="734"/>
    </location>
</feature>
<dbReference type="PANTHER" id="PTHR11596:SF92">
    <property type="entry name" value="ALKALINE PHOSPHATASE"/>
    <property type="match status" value="1"/>
</dbReference>
<dbReference type="InterPro" id="IPR017850">
    <property type="entry name" value="Alkaline_phosphatase_core_sf"/>
</dbReference>
<feature type="region of interest" description="Disordered" evidence="7">
    <location>
        <begin position="655"/>
        <end position="685"/>
    </location>
</feature>
<comment type="subcellular location">
    <subcellularLocation>
        <location evidence="1">Cell membrane</location>
        <topology evidence="1">Lipid-anchor</topology>
        <topology evidence="1">GPI-anchor</topology>
    </subcellularLocation>
</comment>
<comment type="cofactor">
    <cofactor evidence="6">
        <name>Mg(2+)</name>
        <dbReference type="ChEBI" id="CHEBI:18420"/>
    </cofactor>
    <text evidence="6">Binds 1 Mg(2+) ion.</text>
</comment>
<dbReference type="Pfam" id="PF00245">
    <property type="entry name" value="Alk_phosphatase"/>
    <property type="match status" value="2"/>
</dbReference>
<dbReference type="GO" id="GO:0009966">
    <property type="term" value="P:regulation of signal transduction"/>
    <property type="evidence" value="ECO:0007669"/>
    <property type="project" value="InterPro"/>
</dbReference>
<keyword evidence="6" id="KW-0862">Zinc</keyword>
<keyword evidence="4" id="KW-0472">Membrane</keyword>
<name>A0A8J7NX71_ATRSP</name>
<evidence type="ECO:0000313" key="8">
    <source>
        <dbReference type="EMBL" id="MBN3321422.1"/>
    </source>
</evidence>
<dbReference type="Gene3D" id="6.10.250.1050">
    <property type="match status" value="2"/>
</dbReference>
<comment type="similarity">
    <text evidence="2">Belongs to the protein phosphatase inhibitor 2 family.</text>
</comment>
<feature type="binding site" evidence="6">
    <location>
        <position position="289"/>
    </location>
    <ligand>
        <name>Zn(2+)</name>
        <dbReference type="ChEBI" id="CHEBI:29105"/>
        <label>2</label>
    </ligand>
</feature>
<dbReference type="PANTHER" id="PTHR11596">
    <property type="entry name" value="ALKALINE PHOSPHATASE"/>
    <property type="match status" value="1"/>
</dbReference>
<accession>A0A8J7NX71</accession>
<keyword evidence="4" id="KW-0449">Lipoprotein</keyword>
<dbReference type="EC" id="3.1.3.1" evidence="3"/>
<dbReference type="GO" id="GO:0004864">
    <property type="term" value="F:protein phosphatase inhibitor activity"/>
    <property type="evidence" value="ECO:0007669"/>
    <property type="project" value="UniProtKB-KW"/>
</dbReference>
<feature type="binding site" evidence="6">
    <location>
        <position position="242"/>
    </location>
    <ligand>
        <name>Mg(2+)</name>
        <dbReference type="ChEBI" id="CHEBI:18420"/>
    </ligand>
</feature>
<feature type="binding site" evidence="6">
    <location>
        <position position="248"/>
    </location>
    <ligand>
        <name>Zn(2+)</name>
        <dbReference type="ChEBI" id="CHEBI:29105"/>
        <label>2</label>
    </ligand>
</feature>
<dbReference type="SMART" id="SM00098">
    <property type="entry name" value="alkPPc"/>
    <property type="match status" value="1"/>
</dbReference>
<reference evidence="8" key="1">
    <citation type="journal article" date="2021" name="Cell">
        <title>Tracing the genetic footprints of vertebrate landing in non-teleost ray-finned fishes.</title>
        <authorList>
            <person name="Bi X."/>
            <person name="Wang K."/>
            <person name="Yang L."/>
            <person name="Pan H."/>
            <person name="Jiang H."/>
            <person name="Wei Q."/>
            <person name="Fang M."/>
            <person name="Yu H."/>
            <person name="Zhu C."/>
            <person name="Cai Y."/>
            <person name="He Y."/>
            <person name="Gan X."/>
            <person name="Zeng H."/>
            <person name="Yu D."/>
            <person name="Zhu Y."/>
            <person name="Jiang H."/>
            <person name="Qiu Q."/>
            <person name="Yang H."/>
            <person name="Zhang Y.E."/>
            <person name="Wang W."/>
            <person name="Zhu M."/>
            <person name="He S."/>
            <person name="Zhang G."/>
        </authorList>
    </citation>
    <scope>NUCLEOTIDE SEQUENCE</scope>
    <source>
        <strain evidence="8">Allg_001</strain>
    </source>
</reference>
<feature type="non-terminal residue" evidence="8">
    <location>
        <position position="1"/>
    </location>
</feature>
<proteinExistence type="inferred from homology"/>
<dbReference type="InterPro" id="IPR001952">
    <property type="entry name" value="Alkaline_phosphatase"/>
</dbReference>
<evidence type="ECO:0000256" key="5">
    <source>
        <dbReference type="ARBA" id="ARBA00023272"/>
    </source>
</evidence>
<dbReference type="EMBL" id="JAAWVO010054946">
    <property type="protein sequence ID" value="MBN3321422.1"/>
    <property type="molecule type" value="Genomic_DNA"/>
</dbReference>
<feature type="region of interest" description="Disordered" evidence="7">
    <location>
        <begin position="715"/>
        <end position="738"/>
    </location>
</feature>
<evidence type="ECO:0000256" key="7">
    <source>
        <dbReference type="SAM" id="MobiDB-lite"/>
    </source>
</evidence>
<protein>
    <recommendedName>
        <fullName evidence="3">alkaline phosphatase</fullName>
        <ecNumber evidence="3">3.1.3.1</ecNumber>
    </recommendedName>
</protein>
<evidence type="ECO:0000256" key="6">
    <source>
        <dbReference type="PIRSR" id="PIRSR601952-2"/>
    </source>
</evidence>
<dbReference type="AlphaFoldDB" id="A0A8J7NX71"/>
<evidence type="ECO:0000313" key="9">
    <source>
        <dbReference type="Proteomes" id="UP000736164"/>
    </source>
</evidence>
<dbReference type="GO" id="GO:0004035">
    <property type="term" value="F:alkaline phosphatase activity"/>
    <property type="evidence" value="ECO:0007669"/>
    <property type="project" value="UniProtKB-EC"/>
</dbReference>